<dbReference type="AlphaFoldDB" id="W4MEW6"/>
<accession>W4MEW6</accession>
<dbReference type="InterPro" id="IPR036514">
    <property type="entry name" value="SGNH_hydro_sf"/>
</dbReference>
<dbReference type="GO" id="GO:0016788">
    <property type="term" value="F:hydrolase activity, acting on ester bonds"/>
    <property type="evidence" value="ECO:0007669"/>
    <property type="project" value="UniProtKB-ARBA"/>
</dbReference>
<dbReference type="EMBL" id="AZHX01000141">
    <property type="protein sequence ID" value="ETX08748.1"/>
    <property type="molecule type" value="Genomic_DNA"/>
</dbReference>
<dbReference type="InterPro" id="IPR013830">
    <property type="entry name" value="SGNH_hydro"/>
</dbReference>
<dbReference type="HOGENOM" id="CLU_684853_0_0_7"/>
<name>W4MEW6_9BACT</name>
<dbReference type="SUPFAM" id="SSF52266">
    <property type="entry name" value="SGNH hydrolase"/>
    <property type="match status" value="1"/>
</dbReference>
<gene>
    <name evidence="2" type="ORF">ETSY2_03545</name>
</gene>
<evidence type="ECO:0000259" key="1">
    <source>
        <dbReference type="Pfam" id="PF13472"/>
    </source>
</evidence>
<sequence>MGWGRLAGTGLLCGLSLMVALLAGEWMVRYLAPQKMYRFPRGMFENHPTLQYRLAPGFVGVSNTVEFQTHIRTNRLGLRADREYGRKGPKTFRMLFLGDSFTMGVGVEQDETYGEVLARRLMEGGRTSLQTPSPTYEVINAGVPGYNTQQALTYLRESGLALEPDLVVLGFYLGNDIAENFAMPSVSVQDGYLQSGAPAQGMLPAPLRRYLALNSHLYQLLWPYQRWLVDRSRWVRKERQRLQRRLAIYVPEPDNDTGALWDATRRQVAAMAEITRSHGVPLAVVIIPEMVQVDPQLWHKMIQPMASNDTTYQADWPNRRLVALCHEHHLPVFDLLPVFAQAGTDEPWYLPLDGHWTRHGHAVAAVAIGTFLRQQQLLPVGGSLANR</sequence>
<reference evidence="2 3" key="1">
    <citation type="journal article" date="2014" name="Nature">
        <title>An environmental bacterial taxon with a large and distinct metabolic repertoire.</title>
        <authorList>
            <person name="Wilson M.C."/>
            <person name="Mori T."/>
            <person name="Ruckert C."/>
            <person name="Uria A.R."/>
            <person name="Helf M.J."/>
            <person name="Takada K."/>
            <person name="Gernert C."/>
            <person name="Steffens U.A."/>
            <person name="Heycke N."/>
            <person name="Schmitt S."/>
            <person name="Rinke C."/>
            <person name="Helfrich E.J."/>
            <person name="Brachmann A.O."/>
            <person name="Gurgui C."/>
            <person name="Wakimoto T."/>
            <person name="Kracht M."/>
            <person name="Crusemann M."/>
            <person name="Hentschel U."/>
            <person name="Abe I."/>
            <person name="Matsunaga S."/>
            <person name="Kalinowski J."/>
            <person name="Takeyama H."/>
            <person name="Piel J."/>
        </authorList>
    </citation>
    <scope>NUCLEOTIDE SEQUENCE [LARGE SCALE GENOMIC DNA]</scope>
    <source>
        <strain evidence="3">TSY2</strain>
    </source>
</reference>
<protein>
    <recommendedName>
        <fullName evidence="1">SGNH hydrolase-type esterase domain-containing protein</fullName>
    </recommendedName>
</protein>
<dbReference type="Pfam" id="PF13472">
    <property type="entry name" value="Lipase_GDSL_2"/>
    <property type="match status" value="1"/>
</dbReference>
<evidence type="ECO:0000313" key="3">
    <source>
        <dbReference type="Proteomes" id="UP000019140"/>
    </source>
</evidence>
<dbReference type="Proteomes" id="UP000019140">
    <property type="component" value="Unassembled WGS sequence"/>
</dbReference>
<proteinExistence type="predicted"/>
<organism evidence="2 3">
    <name type="scientific">Candidatus Entotheonella gemina</name>
    <dbReference type="NCBI Taxonomy" id="1429439"/>
    <lineage>
        <taxon>Bacteria</taxon>
        <taxon>Pseudomonadati</taxon>
        <taxon>Nitrospinota/Tectimicrobiota group</taxon>
        <taxon>Candidatus Tectimicrobiota</taxon>
        <taxon>Candidatus Entotheonellia</taxon>
        <taxon>Candidatus Entotheonellales</taxon>
        <taxon>Candidatus Entotheonellaceae</taxon>
        <taxon>Candidatus Entotheonella</taxon>
    </lineage>
</organism>
<comment type="caution">
    <text evidence="2">The sequence shown here is derived from an EMBL/GenBank/DDBJ whole genome shotgun (WGS) entry which is preliminary data.</text>
</comment>
<feature type="domain" description="SGNH hydrolase-type esterase" evidence="1">
    <location>
        <begin position="96"/>
        <end position="362"/>
    </location>
</feature>
<dbReference type="Gene3D" id="3.40.50.1110">
    <property type="entry name" value="SGNH hydrolase"/>
    <property type="match status" value="1"/>
</dbReference>
<evidence type="ECO:0000313" key="2">
    <source>
        <dbReference type="EMBL" id="ETX08748.1"/>
    </source>
</evidence>
<keyword evidence="3" id="KW-1185">Reference proteome</keyword>